<dbReference type="PANTHER" id="PTHR13164:SF6">
    <property type="entry name" value="CS DOMAIN-CONTAINING PROTEIN"/>
    <property type="match status" value="1"/>
</dbReference>
<dbReference type="AlphaFoldDB" id="G0V323"/>
<name>G0V323_TRYCI</name>
<organism evidence="3">
    <name type="scientific">Trypanosoma congolense (strain IL3000)</name>
    <dbReference type="NCBI Taxonomy" id="1068625"/>
    <lineage>
        <taxon>Eukaryota</taxon>
        <taxon>Discoba</taxon>
        <taxon>Euglenozoa</taxon>
        <taxon>Kinetoplastea</taxon>
        <taxon>Metakinetoplastina</taxon>
        <taxon>Trypanosomatida</taxon>
        <taxon>Trypanosomatidae</taxon>
        <taxon>Trypanosoma</taxon>
        <taxon>Nannomonas</taxon>
    </lineage>
</organism>
<feature type="compositionally biased region" description="Polar residues" evidence="1">
    <location>
        <begin position="1"/>
        <end position="20"/>
    </location>
</feature>
<feature type="region of interest" description="Disordered" evidence="1">
    <location>
        <begin position="182"/>
        <end position="207"/>
    </location>
</feature>
<sequence length="207" mass="22851">MAEVENLSNVESGAPSQNDIADSANKKKNANSYYYWHGHEKERAKVGDVAPMPVPVLLKKEEAAATSAATHTSSFPITKHSWCDGKKAVTVYIDTKFEEKEAMVPGTLQVDYKKRRLEVSYVANVQTSKDVVVQRKKHLALSLSNAINDKESSHKVKDSSEQIVIRLVKAKEMSWWELVRKDGKSAGDSDSDNESNADEDGAAQPTS</sequence>
<protein>
    <submittedName>
        <fullName evidence="3">Uncharacterized protein TCIL3000_11_15560</fullName>
    </submittedName>
</protein>
<feature type="compositionally biased region" description="Acidic residues" evidence="1">
    <location>
        <begin position="189"/>
        <end position="201"/>
    </location>
</feature>
<dbReference type="PANTHER" id="PTHR13164">
    <property type="entry name" value="CALICYLIN BINDING PROTEIN"/>
    <property type="match status" value="1"/>
</dbReference>
<feature type="domain" description="CS" evidence="2">
    <location>
        <begin position="75"/>
        <end position="180"/>
    </location>
</feature>
<dbReference type="Gene3D" id="2.60.40.790">
    <property type="match status" value="1"/>
</dbReference>
<dbReference type="SUPFAM" id="SSF49764">
    <property type="entry name" value="HSP20-like chaperones"/>
    <property type="match status" value="1"/>
</dbReference>
<evidence type="ECO:0000259" key="2">
    <source>
        <dbReference type="PROSITE" id="PS51203"/>
    </source>
</evidence>
<evidence type="ECO:0000313" key="3">
    <source>
        <dbReference type="EMBL" id="CCC96046.1"/>
    </source>
</evidence>
<dbReference type="PROSITE" id="PS51203">
    <property type="entry name" value="CS"/>
    <property type="match status" value="1"/>
</dbReference>
<gene>
    <name evidence="3" type="ORF">TCIL3000_11_15560</name>
</gene>
<dbReference type="InterPro" id="IPR008978">
    <property type="entry name" value="HSP20-like_chaperone"/>
</dbReference>
<dbReference type="InterPro" id="IPR052289">
    <property type="entry name" value="Calcyclin-binding_UBL-bridge"/>
</dbReference>
<accession>G0V323</accession>
<proteinExistence type="predicted"/>
<dbReference type="InterPro" id="IPR007052">
    <property type="entry name" value="CS_dom"/>
</dbReference>
<dbReference type="EMBL" id="HE575324">
    <property type="protein sequence ID" value="CCC96046.1"/>
    <property type="molecule type" value="Genomic_DNA"/>
</dbReference>
<dbReference type="GO" id="GO:0005634">
    <property type="term" value="C:nucleus"/>
    <property type="evidence" value="ECO:0007669"/>
    <property type="project" value="TreeGrafter"/>
</dbReference>
<feature type="region of interest" description="Disordered" evidence="1">
    <location>
        <begin position="1"/>
        <end position="25"/>
    </location>
</feature>
<reference evidence="3" key="1">
    <citation type="journal article" date="2012" name="Proc. Natl. Acad. Sci. U.S.A.">
        <title>Antigenic diversity is generated by distinct evolutionary mechanisms in African trypanosome species.</title>
        <authorList>
            <person name="Jackson A.P."/>
            <person name="Berry A."/>
            <person name="Aslett M."/>
            <person name="Allison H.C."/>
            <person name="Burton P."/>
            <person name="Vavrova-Anderson J."/>
            <person name="Brown R."/>
            <person name="Browne H."/>
            <person name="Corton N."/>
            <person name="Hauser H."/>
            <person name="Gamble J."/>
            <person name="Gilderthorp R."/>
            <person name="Marcello L."/>
            <person name="McQuillan J."/>
            <person name="Otto T.D."/>
            <person name="Quail M.A."/>
            <person name="Sanders M.J."/>
            <person name="van Tonder A."/>
            <person name="Ginger M.L."/>
            <person name="Field M.C."/>
            <person name="Barry J.D."/>
            <person name="Hertz-Fowler C."/>
            <person name="Berriman M."/>
        </authorList>
    </citation>
    <scope>NUCLEOTIDE SEQUENCE</scope>
    <source>
        <strain evidence="3">IL3000</strain>
    </source>
</reference>
<dbReference type="VEuPathDB" id="TriTrypDB:TcIL3000.11.15560"/>
<evidence type="ECO:0000256" key="1">
    <source>
        <dbReference type="SAM" id="MobiDB-lite"/>
    </source>
</evidence>